<sequence length="81" mass="9402">MEIPLGRTWPKFNNKNPQWGRIFTFDYRPGAQQKLHMKVYDTDAGLDDFVGEAYLDLDEYKRGGENSIVQLRHGSLQVTKV</sequence>
<dbReference type="EMBL" id="CAJVCH010527027">
    <property type="protein sequence ID" value="CAG7822656.1"/>
    <property type="molecule type" value="Genomic_DNA"/>
</dbReference>
<keyword evidence="3" id="KW-1185">Reference proteome</keyword>
<dbReference type="AlphaFoldDB" id="A0A8J2PPQ1"/>
<name>A0A8J2PPQ1_9HEXA</name>
<feature type="domain" description="C2" evidence="1">
    <location>
        <begin position="1"/>
        <end position="70"/>
    </location>
</feature>
<dbReference type="PROSITE" id="PS50004">
    <property type="entry name" value="C2"/>
    <property type="match status" value="1"/>
</dbReference>
<dbReference type="CDD" id="cd00030">
    <property type="entry name" value="C2"/>
    <property type="match status" value="1"/>
</dbReference>
<dbReference type="Pfam" id="PF00168">
    <property type="entry name" value="C2"/>
    <property type="match status" value="1"/>
</dbReference>
<accession>A0A8J2PPQ1</accession>
<evidence type="ECO:0000313" key="3">
    <source>
        <dbReference type="Proteomes" id="UP000708208"/>
    </source>
</evidence>
<organism evidence="2 3">
    <name type="scientific">Allacma fusca</name>
    <dbReference type="NCBI Taxonomy" id="39272"/>
    <lineage>
        <taxon>Eukaryota</taxon>
        <taxon>Metazoa</taxon>
        <taxon>Ecdysozoa</taxon>
        <taxon>Arthropoda</taxon>
        <taxon>Hexapoda</taxon>
        <taxon>Collembola</taxon>
        <taxon>Symphypleona</taxon>
        <taxon>Sminthuridae</taxon>
        <taxon>Allacma</taxon>
    </lineage>
</organism>
<gene>
    <name evidence="2" type="ORF">AFUS01_LOCUS32916</name>
</gene>
<comment type="caution">
    <text evidence="2">The sequence shown here is derived from an EMBL/GenBank/DDBJ whole genome shotgun (WGS) entry which is preliminary data.</text>
</comment>
<evidence type="ECO:0000259" key="1">
    <source>
        <dbReference type="PROSITE" id="PS50004"/>
    </source>
</evidence>
<dbReference type="OrthoDB" id="270970at2759"/>
<dbReference type="InterPro" id="IPR000008">
    <property type="entry name" value="C2_dom"/>
</dbReference>
<evidence type="ECO:0000313" key="2">
    <source>
        <dbReference type="EMBL" id="CAG7822656.1"/>
    </source>
</evidence>
<reference evidence="2" key="1">
    <citation type="submission" date="2021-06" db="EMBL/GenBank/DDBJ databases">
        <authorList>
            <person name="Hodson N. C."/>
            <person name="Mongue J. A."/>
            <person name="Jaron S. K."/>
        </authorList>
    </citation>
    <scope>NUCLEOTIDE SEQUENCE</scope>
</reference>
<protein>
    <recommendedName>
        <fullName evidence="1">C2 domain-containing protein</fullName>
    </recommendedName>
</protein>
<proteinExistence type="predicted"/>
<dbReference type="Proteomes" id="UP000708208">
    <property type="component" value="Unassembled WGS sequence"/>
</dbReference>